<evidence type="ECO:0000259" key="1">
    <source>
        <dbReference type="Pfam" id="PF02720"/>
    </source>
</evidence>
<reference evidence="2" key="1">
    <citation type="journal article" date="2021" name="PeerJ">
        <title>Extensive microbial diversity within the chicken gut microbiome revealed by metagenomics and culture.</title>
        <authorList>
            <person name="Gilroy R."/>
            <person name="Ravi A."/>
            <person name="Getino M."/>
            <person name="Pursley I."/>
            <person name="Horton D.L."/>
            <person name="Alikhan N.F."/>
            <person name="Baker D."/>
            <person name="Gharbi K."/>
            <person name="Hall N."/>
            <person name="Watson M."/>
            <person name="Adriaenssens E.M."/>
            <person name="Foster-Nyarko E."/>
            <person name="Jarju S."/>
            <person name="Secka A."/>
            <person name="Antonio M."/>
            <person name="Oren A."/>
            <person name="Chaudhuri R.R."/>
            <person name="La Ragione R."/>
            <person name="Hildebrand F."/>
            <person name="Pallen M.J."/>
        </authorList>
    </citation>
    <scope>NUCLEOTIDE SEQUENCE</scope>
    <source>
        <strain evidence="2">ChiGjej3B3-7470</strain>
    </source>
</reference>
<evidence type="ECO:0000313" key="2">
    <source>
        <dbReference type="EMBL" id="HJE52154.1"/>
    </source>
</evidence>
<dbReference type="EMBL" id="DYZF01000238">
    <property type="protein sequence ID" value="HJE52154.1"/>
    <property type="molecule type" value="Genomic_DNA"/>
</dbReference>
<dbReference type="Pfam" id="PF02720">
    <property type="entry name" value="DUF222"/>
    <property type="match status" value="1"/>
</dbReference>
<accession>A0A921EPN3</accession>
<name>A0A921EPN3_9ACTN</name>
<reference evidence="2" key="2">
    <citation type="submission" date="2021-09" db="EMBL/GenBank/DDBJ databases">
        <authorList>
            <person name="Gilroy R."/>
        </authorList>
    </citation>
    <scope>NUCLEOTIDE SEQUENCE</scope>
    <source>
        <strain evidence="2">ChiGjej3B3-7470</strain>
    </source>
</reference>
<gene>
    <name evidence="2" type="ORF">K8V15_09330</name>
</gene>
<sequence length="414" mass="44757">MGGAGTPSVSEFLVLELAGLLECSQPAAASQLADALNLKHRHPRLWGAVIELGIEARRACKAATKCAELPIDVAGQVTDRWYPKQAKLGWTAAFNLLDKLIIEADPAAAAEREAKARAQRGVHIWGLHDGAINLTGRLDVLDGKLLDAALERMAEVLAPQHPNTPKEQLRAKAVGVLANPAYATALLQQAALADPLFGSHCQGDVAASGEVTRQASVHVDDHRPDGQDCGRQHRRGPQCLGALCGTISVPLSRLRPRLELAVHVSADAVEGLSPVARVEKAGHLTSRAIGELLGEGFDVTVQPVIDLPELPAEPQYVPSVRMRRAAWLAMPTETFPFSHRSSAGLDFEHTAPFSREHNSNQTGLHNVGWLGRRAHRAKTAGVWRVQQTAPGRFHYRSPLDFAYDVSSQGTRIRR</sequence>
<feature type="domain" description="DUF222" evidence="1">
    <location>
        <begin position="16"/>
        <end position="160"/>
    </location>
</feature>
<dbReference type="Proteomes" id="UP000712713">
    <property type="component" value="Unassembled WGS sequence"/>
</dbReference>
<proteinExistence type="predicted"/>
<protein>
    <submittedName>
        <fullName evidence="2">DUF222 domain-containing protein</fullName>
    </submittedName>
</protein>
<dbReference type="AlphaFoldDB" id="A0A921EPN3"/>
<dbReference type="InterPro" id="IPR003870">
    <property type="entry name" value="DUF222"/>
</dbReference>
<evidence type="ECO:0000313" key="3">
    <source>
        <dbReference type="Proteomes" id="UP000712713"/>
    </source>
</evidence>
<comment type="caution">
    <text evidence="2">The sequence shown here is derived from an EMBL/GenBank/DDBJ whole genome shotgun (WGS) entry which is preliminary data.</text>
</comment>
<organism evidence="2 3">
    <name type="scientific">Tessaracoccus flavescens</name>
    <dbReference type="NCBI Taxonomy" id="399497"/>
    <lineage>
        <taxon>Bacteria</taxon>
        <taxon>Bacillati</taxon>
        <taxon>Actinomycetota</taxon>
        <taxon>Actinomycetes</taxon>
        <taxon>Propionibacteriales</taxon>
        <taxon>Propionibacteriaceae</taxon>
        <taxon>Tessaracoccus</taxon>
    </lineage>
</organism>